<keyword evidence="2" id="KW-1185">Reference proteome</keyword>
<organism evidence="1 2">
    <name type="scientific">Ganoderma sinense ZZ0214-1</name>
    <dbReference type="NCBI Taxonomy" id="1077348"/>
    <lineage>
        <taxon>Eukaryota</taxon>
        <taxon>Fungi</taxon>
        <taxon>Dikarya</taxon>
        <taxon>Basidiomycota</taxon>
        <taxon>Agaricomycotina</taxon>
        <taxon>Agaricomycetes</taxon>
        <taxon>Polyporales</taxon>
        <taxon>Polyporaceae</taxon>
        <taxon>Ganoderma</taxon>
    </lineage>
</organism>
<dbReference type="AlphaFoldDB" id="A0A2G8SFF1"/>
<reference evidence="1 2" key="1">
    <citation type="journal article" date="2015" name="Sci. Rep.">
        <title>Chromosome-level genome map provides insights into diverse defense mechanisms in the medicinal fungus Ganoderma sinense.</title>
        <authorList>
            <person name="Zhu Y."/>
            <person name="Xu J."/>
            <person name="Sun C."/>
            <person name="Zhou S."/>
            <person name="Xu H."/>
            <person name="Nelson D.R."/>
            <person name="Qian J."/>
            <person name="Song J."/>
            <person name="Luo H."/>
            <person name="Xiang L."/>
            <person name="Li Y."/>
            <person name="Xu Z."/>
            <person name="Ji A."/>
            <person name="Wang L."/>
            <person name="Lu S."/>
            <person name="Hayward A."/>
            <person name="Sun W."/>
            <person name="Li X."/>
            <person name="Schwartz D.C."/>
            <person name="Wang Y."/>
            <person name="Chen S."/>
        </authorList>
    </citation>
    <scope>NUCLEOTIDE SEQUENCE [LARGE SCALE GENOMIC DNA]</scope>
    <source>
        <strain evidence="1 2">ZZ0214-1</strain>
    </source>
</reference>
<proteinExistence type="predicted"/>
<name>A0A2G8SFF1_9APHY</name>
<sequence>MSARTTLFSSTISSLTHWVQKPSTKLISTFTIYSFVPLGLAAYTVSLPTNLSATLLVAYKTWESRQRLWGHFVAAPARAQVQKLLALLIESGAAYCASALWESSWCSKSARTPGVHPSR</sequence>
<comment type="caution">
    <text evidence="1">The sequence shown here is derived from an EMBL/GenBank/DDBJ whole genome shotgun (WGS) entry which is preliminary data.</text>
</comment>
<evidence type="ECO:0000313" key="1">
    <source>
        <dbReference type="EMBL" id="PIL32427.1"/>
    </source>
</evidence>
<accession>A0A2G8SFF1</accession>
<protein>
    <submittedName>
        <fullName evidence="1">Uncharacterized protein</fullName>
    </submittedName>
</protein>
<gene>
    <name evidence="1" type="ORF">GSI_05129</name>
</gene>
<dbReference type="EMBL" id="AYKW01000010">
    <property type="protein sequence ID" value="PIL32427.1"/>
    <property type="molecule type" value="Genomic_DNA"/>
</dbReference>
<evidence type="ECO:0000313" key="2">
    <source>
        <dbReference type="Proteomes" id="UP000230002"/>
    </source>
</evidence>
<dbReference type="Proteomes" id="UP000230002">
    <property type="component" value="Unassembled WGS sequence"/>
</dbReference>
<dbReference type="OrthoDB" id="3214103at2759"/>